<evidence type="ECO:0000313" key="8">
    <source>
        <dbReference type="Proteomes" id="UP000027284"/>
    </source>
</evidence>
<dbReference type="GO" id="GO:0022625">
    <property type="term" value="C:cytosolic large ribosomal subunit"/>
    <property type="evidence" value="ECO:0007669"/>
    <property type="project" value="TreeGrafter"/>
</dbReference>
<evidence type="ECO:0000259" key="6">
    <source>
        <dbReference type="Pfam" id="PF00327"/>
    </source>
</evidence>
<dbReference type="OrthoDB" id="9812790at2"/>
<keyword evidence="3 5" id="KW-0689">Ribosomal protein</keyword>
<dbReference type="GO" id="GO:0003735">
    <property type="term" value="F:structural constituent of ribosome"/>
    <property type="evidence" value="ECO:0007669"/>
    <property type="project" value="InterPro"/>
</dbReference>
<dbReference type="SUPFAM" id="SSF55129">
    <property type="entry name" value="Ribosomal protein L30p/L7e"/>
    <property type="match status" value="1"/>
</dbReference>
<dbReference type="AlphaFoldDB" id="A0A062Y1L0"/>
<evidence type="ECO:0000256" key="4">
    <source>
        <dbReference type="ARBA" id="ARBA00023274"/>
    </source>
</evidence>
<name>A0A062Y1L0_9BACT</name>
<dbReference type="PIRSF" id="PIRSF002211">
    <property type="entry name" value="Ribosomal_L30_bac-type"/>
    <property type="match status" value="1"/>
</dbReference>
<dbReference type="Pfam" id="PF00327">
    <property type="entry name" value="Ribosomal_L30"/>
    <property type="match status" value="1"/>
</dbReference>
<dbReference type="STRING" id="1312852.EG19_09570"/>
<evidence type="ECO:0000256" key="5">
    <source>
        <dbReference type="HAMAP-Rule" id="MF_01371"/>
    </source>
</evidence>
<dbReference type="GO" id="GO:0006412">
    <property type="term" value="P:translation"/>
    <property type="evidence" value="ECO:0007669"/>
    <property type="project" value="UniProtKB-UniRule"/>
</dbReference>
<comment type="similarity">
    <text evidence="1 5">Belongs to the universal ribosomal protein uL30 family.</text>
</comment>
<evidence type="ECO:0000256" key="1">
    <source>
        <dbReference type="ARBA" id="ARBA00007594"/>
    </source>
</evidence>
<protein>
    <recommendedName>
        <fullName evidence="5">Large ribosomal subunit protein uL30</fullName>
    </recommendedName>
</protein>
<dbReference type="InterPro" id="IPR005996">
    <property type="entry name" value="Ribosomal_uL30_bac-type"/>
</dbReference>
<dbReference type="NCBIfam" id="TIGR01308">
    <property type="entry name" value="rpmD_bact"/>
    <property type="match status" value="1"/>
</dbReference>
<dbReference type="Proteomes" id="UP000027284">
    <property type="component" value="Unassembled WGS sequence"/>
</dbReference>
<comment type="caution">
    <text evidence="7">The sequence shown here is derived from an EMBL/GenBank/DDBJ whole genome shotgun (WGS) entry which is preliminary data.</text>
</comment>
<accession>A0A062Y1L0</accession>
<dbReference type="InterPro" id="IPR036919">
    <property type="entry name" value="Ribo_uL30_ferredoxin-like_sf"/>
</dbReference>
<evidence type="ECO:0000256" key="3">
    <source>
        <dbReference type="ARBA" id="ARBA00022980"/>
    </source>
</evidence>
<organism evidence="7 8">
    <name type="scientific">Thermoanaerobaculum aquaticum</name>
    <dbReference type="NCBI Taxonomy" id="1312852"/>
    <lineage>
        <taxon>Bacteria</taxon>
        <taxon>Pseudomonadati</taxon>
        <taxon>Acidobacteriota</taxon>
        <taxon>Thermoanaerobaculia</taxon>
        <taxon>Thermoanaerobaculales</taxon>
        <taxon>Thermoanaerobaculaceae</taxon>
        <taxon>Thermoanaerobaculum</taxon>
    </lineage>
</organism>
<evidence type="ECO:0000256" key="2">
    <source>
        <dbReference type="ARBA" id="ARBA00011838"/>
    </source>
</evidence>
<comment type="subunit">
    <text evidence="2 5">Part of the 50S ribosomal subunit.</text>
</comment>
<gene>
    <name evidence="5" type="primary">rpmD</name>
    <name evidence="7" type="ORF">EG19_09570</name>
</gene>
<sequence>MTPRARKEKKQGLLRITQVRSRIGNPKKVAVVLTRGLGLGRIGKYVILPDNPYTRGMIAKVPHLVRVEPYEE</sequence>
<dbReference type="PANTHER" id="PTHR15892">
    <property type="entry name" value="MITOCHONDRIAL RIBOSOMAL PROTEIN L30"/>
    <property type="match status" value="1"/>
</dbReference>
<dbReference type="RefSeq" id="WP_053334760.1">
    <property type="nucleotide sequence ID" value="NZ_JMFG01000005.1"/>
</dbReference>
<keyword evidence="4 5" id="KW-0687">Ribonucleoprotein</keyword>
<dbReference type="InterPro" id="IPR016082">
    <property type="entry name" value="Ribosomal_uL30_ferredoxin-like"/>
</dbReference>
<feature type="domain" description="Large ribosomal subunit protein uL30-like ferredoxin-like fold" evidence="6">
    <location>
        <begin position="14"/>
        <end position="65"/>
    </location>
</feature>
<dbReference type="PANTHER" id="PTHR15892:SF2">
    <property type="entry name" value="LARGE RIBOSOMAL SUBUNIT PROTEIN UL30M"/>
    <property type="match status" value="1"/>
</dbReference>
<reference evidence="7 8" key="1">
    <citation type="submission" date="2014-04" db="EMBL/GenBank/DDBJ databases">
        <title>The Genome Sequence of Thermoanaerobaculum aquaticum MP-01, The First Cultivated Group 23 Acidobacterium.</title>
        <authorList>
            <person name="Stamps B.W."/>
            <person name="Losey N.A."/>
            <person name="Lawson P.A."/>
            <person name="Stevenson B.S."/>
        </authorList>
    </citation>
    <scope>NUCLEOTIDE SEQUENCE [LARGE SCALE GENOMIC DNA]</scope>
    <source>
        <strain evidence="7 8">MP-01</strain>
    </source>
</reference>
<dbReference type="CDD" id="cd01658">
    <property type="entry name" value="Ribosomal_L30"/>
    <property type="match status" value="1"/>
</dbReference>
<dbReference type="EMBL" id="JMFG01000005">
    <property type="protein sequence ID" value="KDA54665.1"/>
    <property type="molecule type" value="Genomic_DNA"/>
</dbReference>
<proteinExistence type="inferred from homology"/>
<dbReference type="HAMAP" id="MF_01371_B">
    <property type="entry name" value="Ribosomal_uL30_B"/>
    <property type="match status" value="1"/>
</dbReference>
<keyword evidence="8" id="KW-1185">Reference proteome</keyword>
<dbReference type="Gene3D" id="3.30.1390.20">
    <property type="entry name" value="Ribosomal protein L30, ferredoxin-like fold domain"/>
    <property type="match status" value="1"/>
</dbReference>
<evidence type="ECO:0000313" key="7">
    <source>
        <dbReference type="EMBL" id="KDA54665.1"/>
    </source>
</evidence>